<dbReference type="SUPFAM" id="SSF56204">
    <property type="entry name" value="Hect, E3 ligase catalytic domain"/>
    <property type="match status" value="1"/>
</dbReference>
<dbReference type="EC" id="2.3.2.26" evidence="2"/>
<feature type="non-terminal residue" evidence="8">
    <location>
        <position position="176"/>
    </location>
</feature>
<dbReference type="Gene3D" id="3.90.1750.10">
    <property type="entry name" value="Hect, E3 ligase catalytic domains"/>
    <property type="match status" value="1"/>
</dbReference>
<dbReference type="Pfam" id="PF00632">
    <property type="entry name" value="HECT"/>
    <property type="match status" value="1"/>
</dbReference>
<reference evidence="8" key="1">
    <citation type="submission" date="2018-05" db="EMBL/GenBank/DDBJ databases">
        <title>Effector identification in a new, highly contiguous assembly of the strawberry crown rot pathogen Phytophthora cactorum.</title>
        <authorList>
            <person name="Armitage A.D."/>
            <person name="Nellist C.F."/>
            <person name="Bates H."/>
            <person name="Vickerstaff R.J."/>
            <person name="Harrison R.J."/>
        </authorList>
    </citation>
    <scope>NUCLEOTIDE SEQUENCE</scope>
    <source>
        <strain evidence="8">P421</strain>
    </source>
</reference>
<evidence type="ECO:0000256" key="3">
    <source>
        <dbReference type="ARBA" id="ARBA00022679"/>
    </source>
</evidence>
<dbReference type="InterPro" id="IPR000569">
    <property type="entry name" value="HECT_dom"/>
</dbReference>
<keyword evidence="4 5" id="KW-0833">Ubl conjugation pathway</keyword>
<evidence type="ECO:0000256" key="5">
    <source>
        <dbReference type="PROSITE-ProRule" id="PRU00104"/>
    </source>
</evidence>
<evidence type="ECO:0000256" key="2">
    <source>
        <dbReference type="ARBA" id="ARBA00012485"/>
    </source>
</evidence>
<dbReference type="GO" id="GO:0061630">
    <property type="term" value="F:ubiquitin protein ligase activity"/>
    <property type="evidence" value="ECO:0007669"/>
    <property type="project" value="UniProtKB-EC"/>
</dbReference>
<feature type="transmembrane region" description="Helical" evidence="6">
    <location>
        <begin position="116"/>
        <end position="137"/>
    </location>
</feature>
<dbReference type="GO" id="GO:0000209">
    <property type="term" value="P:protein polyubiquitination"/>
    <property type="evidence" value="ECO:0007669"/>
    <property type="project" value="InterPro"/>
</dbReference>
<organism evidence="8 9">
    <name type="scientific">Phytophthora cactorum</name>
    <dbReference type="NCBI Taxonomy" id="29920"/>
    <lineage>
        <taxon>Eukaryota</taxon>
        <taxon>Sar</taxon>
        <taxon>Stramenopiles</taxon>
        <taxon>Oomycota</taxon>
        <taxon>Peronosporomycetes</taxon>
        <taxon>Peronosporales</taxon>
        <taxon>Peronosporaceae</taxon>
        <taxon>Phytophthora</taxon>
    </lineage>
</organism>
<keyword evidence="6" id="KW-1133">Transmembrane helix</keyword>
<gene>
    <name evidence="8" type="ORF">PC129_g25345</name>
</gene>
<dbReference type="InterPro" id="IPR035983">
    <property type="entry name" value="Hect_E3_ubiquitin_ligase"/>
</dbReference>
<keyword evidence="6" id="KW-0472">Membrane</keyword>
<dbReference type="AlphaFoldDB" id="A0A8T1GU49"/>
<evidence type="ECO:0000256" key="1">
    <source>
        <dbReference type="ARBA" id="ARBA00000885"/>
    </source>
</evidence>
<evidence type="ECO:0000259" key="7">
    <source>
        <dbReference type="PROSITE" id="PS50237"/>
    </source>
</evidence>
<dbReference type="PANTHER" id="PTHR45700">
    <property type="entry name" value="UBIQUITIN-PROTEIN LIGASE E3C"/>
    <property type="match status" value="1"/>
</dbReference>
<keyword evidence="3" id="KW-0808">Transferase</keyword>
<sequence>MSRRSINQYLVLDVRRDCLVDDSLKAVSEVIDSGSEDIKKGLRIIFKGEEGIDGGGLRKEWFLLLVREVFNPDNGKNTLWKGANTITQHSLGLFLYDEDSQYCWFNPNSFETSDQFFLVGVVMGLAIYNSTILDVALPPFAFRKLISSAPTHGTGASAHPRPAMRYTLEDLAEYHP</sequence>
<evidence type="ECO:0000313" key="9">
    <source>
        <dbReference type="Proteomes" id="UP000760860"/>
    </source>
</evidence>
<name>A0A8T1GU49_9STRA</name>
<comment type="catalytic activity">
    <reaction evidence="1">
        <text>S-ubiquitinyl-[E2 ubiquitin-conjugating enzyme]-L-cysteine + [acceptor protein]-L-lysine = [E2 ubiquitin-conjugating enzyme]-L-cysteine + N(6)-ubiquitinyl-[acceptor protein]-L-lysine.</text>
        <dbReference type="EC" id="2.3.2.26"/>
    </reaction>
</comment>
<dbReference type="PROSITE" id="PS50237">
    <property type="entry name" value="HECT"/>
    <property type="match status" value="1"/>
</dbReference>
<evidence type="ECO:0000256" key="6">
    <source>
        <dbReference type="SAM" id="Phobius"/>
    </source>
</evidence>
<proteinExistence type="predicted"/>
<comment type="caution">
    <text evidence="8">The sequence shown here is derived from an EMBL/GenBank/DDBJ whole genome shotgun (WGS) entry which is preliminary data.</text>
</comment>
<evidence type="ECO:0000313" key="8">
    <source>
        <dbReference type="EMBL" id="KAG3183182.1"/>
    </source>
</evidence>
<dbReference type="Proteomes" id="UP000760860">
    <property type="component" value="Unassembled WGS sequence"/>
</dbReference>
<dbReference type="EMBL" id="RCMV01005760">
    <property type="protein sequence ID" value="KAG3183182.1"/>
    <property type="molecule type" value="Genomic_DNA"/>
</dbReference>
<protein>
    <recommendedName>
        <fullName evidence="2">HECT-type E3 ubiquitin transferase</fullName>
        <ecNumber evidence="2">2.3.2.26</ecNumber>
    </recommendedName>
</protein>
<accession>A0A8T1GU49</accession>
<dbReference type="InterPro" id="IPR044611">
    <property type="entry name" value="E3A/B/C-like"/>
</dbReference>
<keyword evidence="6" id="KW-0812">Transmembrane</keyword>
<evidence type="ECO:0000256" key="4">
    <source>
        <dbReference type="ARBA" id="ARBA00022786"/>
    </source>
</evidence>
<dbReference type="PANTHER" id="PTHR45700:SF9">
    <property type="entry name" value="HECT-TYPE E3 UBIQUITIN TRANSFERASE"/>
    <property type="match status" value="1"/>
</dbReference>
<feature type="domain" description="HECT" evidence="7">
    <location>
        <begin position="34"/>
        <end position="176"/>
    </location>
</feature>
<comment type="caution">
    <text evidence="5">Lacks conserved residue(s) required for the propagation of feature annotation.</text>
</comment>